<feature type="domain" description="CRISPR type III-associated protein" evidence="2">
    <location>
        <begin position="21"/>
        <end position="191"/>
    </location>
</feature>
<dbReference type="OrthoDB" id="42644at2157"/>
<dbReference type="KEGG" id="mten:GWK48_10570"/>
<evidence type="ECO:0000259" key="2">
    <source>
        <dbReference type="Pfam" id="PF03787"/>
    </source>
</evidence>
<dbReference type="InterPro" id="IPR005537">
    <property type="entry name" value="RAMP_III_fam"/>
</dbReference>
<dbReference type="Pfam" id="PF03787">
    <property type="entry name" value="RAMPs"/>
    <property type="match status" value="1"/>
</dbReference>
<reference evidence="3 4" key="1">
    <citation type="submission" date="2020-02" db="EMBL/GenBank/DDBJ databases">
        <title>Comparative genome analysis reveals the metabolism and evolution of the thermophilic archaeal genus Metallosphaera.</title>
        <authorList>
            <person name="Jiang C."/>
        </authorList>
    </citation>
    <scope>NUCLEOTIDE SEQUENCE [LARGE SCALE GENOMIC DNA]</scope>
    <source>
        <strain evidence="3 4">Ric-A</strain>
    </source>
</reference>
<proteinExistence type="predicted"/>
<dbReference type="GO" id="GO:0051607">
    <property type="term" value="P:defense response to virus"/>
    <property type="evidence" value="ECO:0007669"/>
    <property type="project" value="UniProtKB-KW"/>
</dbReference>
<gene>
    <name evidence="3" type="ORF">GWK48_10570</name>
</gene>
<accession>A0A6N0P1J6</accession>
<dbReference type="Proteomes" id="UP000509301">
    <property type="component" value="Chromosome"/>
</dbReference>
<keyword evidence="4" id="KW-1185">Reference proteome</keyword>
<name>A0A6N0P1J6_9CREN</name>
<keyword evidence="1" id="KW-0051">Antiviral defense</keyword>
<evidence type="ECO:0000256" key="1">
    <source>
        <dbReference type="ARBA" id="ARBA00023118"/>
    </source>
</evidence>
<dbReference type="AlphaFoldDB" id="A0A6N0P1J6"/>
<organism evidence="3 4">
    <name type="scientific">Metallosphaera tengchongensis</name>
    <dbReference type="NCBI Taxonomy" id="1532350"/>
    <lineage>
        <taxon>Archaea</taxon>
        <taxon>Thermoproteota</taxon>
        <taxon>Thermoprotei</taxon>
        <taxon>Sulfolobales</taxon>
        <taxon>Sulfolobaceae</taxon>
        <taxon>Metallosphaera</taxon>
    </lineage>
</organism>
<protein>
    <recommendedName>
        <fullName evidence="2">CRISPR type III-associated protein domain-containing protein</fullName>
    </recommendedName>
</protein>
<evidence type="ECO:0000313" key="3">
    <source>
        <dbReference type="EMBL" id="QKR01120.1"/>
    </source>
</evidence>
<sequence>MQRNNYTPRTFKGLEGFLGIKLTVVSDYLHIGSGEVSYETKGQVKREDLEKLLEQALRNGVPDVSSYFSERVHSMTKYSDGRPVIPGSTMKGLVRSRLELSIPGSCFIVDRNSTNSSSRYVNIFHPSRKPKDEFKPLQMTKVCPVCDLLGNMSLSSKVSFSDLTPEKEKVPIEFVKDEGESYECVKKDATFVGTVTFKGLKDYELGMLVYGLGFRIKGNQLDSKVMLMGRFKFSKKSFGRVKFSLVNQGIVPNTDVKGALQKFINAYRPLDFEEDWK</sequence>
<dbReference type="EMBL" id="CP049074">
    <property type="protein sequence ID" value="QKR01120.1"/>
    <property type="molecule type" value="Genomic_DNA"/>
</dbReference>
<evidence type="ECO:0000313" key="4">
    <source>
        <dbReference type="Proteomes" id="UP000509301"/>
    </source>
</evidence>